<sequence length="63" mass="7172">MLAHVTAARKCEVQLPFFKFAQILAVSSRKPPIDHQPSPCHPSEKCIKIISRWEMWVVGIINS</sequence>
<name>A0AAF5PU60_WUCBA</name>
<reference evidence="2" key="3">
    <citation type="submission" date="2024-02" db="UniProtKB">
        <authorList>
            <consortium name="WormBaseParasite"/>
        </authorList>
    </citation>
    <scope>IDENTIFICATION</scope>
    <source>
        <strain evidence="2">pt0022</strain>
    </source>
</reference>
<dbReference type="Proteomes" id="UP000093561">
    <property type="component" value="Unassembled WGS sequence"/>
</dbReference>
<reference evidence="1" key="1">
    <citation type="submission" date="2015-03" db="EMBL/GenBank/DDBJ databases">
        <title>Wuchereria bancrofti Genome Sequencing Papua New Guinea Strain.</title>
        <authorList>
            <person name="Small S.T."/>
            <person name="Serre D."/>
            <person name="Zimmerman P.A."/>
        </authorList>
    </citation>
    <scope>NUCLEOTIDE SEQUENCE [LARGE SCALE GENOMIC DNA]</scope>
    <source>
        <strain evidence="1">pt0022</strain>
    </source>
</reference>
<dbReference type="AlphaFoldDB" id="A0AAF5PU60"/>
<dbReference type="WBParaSite" id="mrna-Wban_05600">
    <property type="protein sequence ID" value="mrna-Wban_05600"/>
    <property type="gene ID" value="Wban_05600"/>
</dbReference>
<evidence type="ECO:0000313" key="2">
    <source>
        <dbReference type="WBParaSite" id="mrna-Wban_05600"/>
    </source>
</evidence>
<evidence type="ECO:0000313" key="1">
    <source>
        <dbReference type="Proteomes" id="UP000093561"/>
    </source>
</evidence>
<accession>A0AAF5PU60</accession>
<protein>
    <submittedName>
        <fullName evidence="2">Uncharacterized protein</fullName>
    </submittedName>
</protein>
<proteinExistence type="predicted"/>
<organism evidence="1 2">
    <name type="scientific">Wuchereria bancrofti</name>
    <dbReference type="NCBI Taxonomy" id="6293"/>
    <lineage>
        <taxon>Eukaryota</taxon>
        <taxon>Metazoa</taxon>
        <taxon>Ecdysozoa</taxon>
        <taxon>Nematoda</taxon>
        <taxon>Chromadorea</taxon>
        <taxon>Rhabditida</taxon>
        <taxon>Spirurina</taxon>
        <taxon>Spiruromorpha</taxon>
        <taxon>Filarioidea</taxon>
        <taxon>Onchocercidae</taxon>
        <taxon>Wuchereria</taxon>
    </lineage>
</organism>
<reference evidence="1" key="2">
    <citation type="journal article" date="2016" name="Mol. Ecol.">
        <title>Population genomics of the filarial nematode parasite Wuchereria bancrofti from mosquitoes.</title>
        <authorList>
            <person name="Small S.T."/>
            <person name="Reimer L.J."/>
            <person name="Tisch D.J."/>
            <person name="King C.L."/>
            <person name="Christensen B.M."/>
            <person name="Siba P.M."/>
            <person name="Kazura J.W."/>
            <person name="Serre D."/>
            <person name="Zimmerman P.A."/>
        </authorList>
    </citation>
    <scope>NUCLEOTIDE SEQUENCE</scope>
    <source>
        <strain evidence="1">pt0022</strain>
    </source>
</reference>